<evidence type="ECO:0000256" key="1">
    <source>
        <dbReference type="SAM" id="SignalP"/>
    </source>
</evidence>
<feature type="signal peptide" evidence="1">
    <location>
        <begin position="1"/>
        <end position="27"/>
    </location>
</feature>
<keyword evidence="1" id="KW-0732">Signal</keyword>
<dbReference type="Proteomes" id="UP001447188">
    <property type="component" value="Unassembled WGS sequence"/>
</dbReference>
<evidence type="ECO:0000313" key="3">
    <source>
        <dbReference type="Proteomes" id="UP001447188"/>
    </source>
</evidence>
<feature type="chain" id="PRO_5045559594" evidence="1">
    <location>
        <begin position="28"/>
        <end position="162"/>
    </location>
</feature>
<name>A0ABR3G8G9_9PEZI</name>
<protein>
    <submittedName>
        <fullName evidence="2">Uncharacterized protein</fullName>
    </submittedName>
</protein>
<dbReference type="EMBL" id="JBBBZM010000179">
    <property type="protein sequence ID" value="KAL0632241.1"/>
    <property type="molecule type" value="Genomic_DNA"/>
</dbReference>
<comment type="caution">
    <text evidence="2">The sequence shown here is derived from an EMBL/GenBank/DDBJ whole genome shotgun (WGS) entry which is preliminary data.</text>
</comment>
<keyword evidence="3" id="KW-1185">Reference proteome</keyword>
<organism evidence="2 3">
    <name type="scientific">Discina gigas</name>
    <dbReference type="NCBI Taxonomy" id="1032678"/>
    <lineage>
        <taxon>Eukaryota</taxon>
        <taxon>Fungi</taxon>
        <taxon>Dikarya</taxon>
        <taxon>Ascomycota</taxon>
        <taxon>Pezizomycotina</taxon>
        <taxon>Pezizomycetes</taxon>
        <taxon>Pezizales</taxon>
        <taxon>Discinaceae</taxon>
        <taxon>Discina</taxon>
    </lineage>
</organism>
<sequence>MKFLLNHIIHLSLLSIFLLATLPISTARNLPPNHIIHRHSPHWKRDPDHIWDTHDTSRGQYICDVTKASPFKSDVSDAADDLGTRAQKAMCNCDSQHECTTVAAQGSAEIELCNIWKGGMPCRAVGKIVRRVIAKCAHRFWGDTELRAAGKAVFDWGTIIVS</sequence>
<proteinExistence type="predicted"/>
<reference evidence="2 3" key="1">
    <citation type="submission" date="2024-02" db="EMBL/GenBank/DDBJ databases">
        <title>Discinaceae phylogenomics.</title>
        <authorList>
            <person name="Dirks A.C."/>
            <person name="James T.Y."/>
        </authorList>
    </citation>
    <scope>NUCLEOTIDE SEQUENCE [LARGE SCALE GENOMIC DNA]</scope>
    <source>
        <strain evidence="2 3">ACD0624</strain>
    </source>
</reference>
<evidence type="ECO:0000313" key="2">
    <source>
        <dbReference type="EMBL" id="KAL0632241.1"/>
    </source>
</evidence>
<accession>A0ABR3G8G9</accession>
<gene>
    <name evidence="2" type="ORF">Q9L58_008875</name>
</gene>